<dbReference type="InterPro" id="IPR037066">
    <property type="entry name" value="Plug_dom_sf"/>
</dbReference>
<keyword evidence="2 8" id="KW-0813">Transport</keyword>
<dbReference type="GO" id="GO:0009279">
    <property type="term" value="C:cell outer membrane"/>
    <property type="evidence" value="ECO:0007669"/>
    <property type="project" value="UniProtKB-SubCell"/>
</dbReference>
<dbReference type="PANTHER" id="PTHR30069">
    <property type="entry name" value="TONB-DEPENDENT OUTER MEMBRANE RECEPTOR"/>
    <property type="match status" value="1"/>
</dbReference>
<evidence type="ECO:0000256" key="8">
    <source>
        <dbReference type="PROSITE-ProRule" id="PRU01360"/>
    </source>
</evidence>
<dbReference type="OrthoDB" id="1109208at2"/>
<dbReference type="InterPro" id="IPR039426">
    <property type="entry name" value="TonB-dep_rcpt-like"/>
</dbReference>
<dbReference type="EMBL" id="FQYN01000008">
    <property type="protein sequence ID" value="SHJ58034.1"/>
    <property type="molecule type" value="Genomic_DNA"/>
</dbReference>
<dbReference type="AlphaFoldDB" id="A0A1M6KGH1"/>
<dbReference type="InterPro" id="IPR008969">
    <property type="entry name" value="CarboxyPept-like_regulatory"/>
</dbReference>
<gene>
    <name evidence="11" type="ORF">SAMN02745146_3427</name>
</gene>
<keyword evidence="12" id="KW-1185">Reference proteome</keyword>
<proteinExistence type="inferred from homology"/>
<feature type="region of interest" description="Disordered" evidence="9">
    <location>
        <begin position="1"/>
        <end position="26"/>
    </location>
</feature>
<evidence type="ECO:0000313" key="12">
    <source>
        <dbReference type="Proteomes" id="UP000184418"/>
    </source>
</evidence>
<dbReference type="Pfam" id="PF07715">
    <property type="entry name" value="Plug"/>
    <property type="match status" value="1"/>
</dbReference>
<dbReference type="Pfam" id="PF13715">
    <property type="entry name" value="CarbopepD_reg_2"/>
    <property type="match status" value="1"/>
</dbReference>
<dbReference type="Gene3D" id="2.40.170.20">
    <property type="entry name" value="TonB-dependent receptor, beta-barrel domain"/>
    <property type="match status" value="1"/>
</dbReference>
<dbReference type="InterPro" id="IPR047297">
    <property type="entry name" value="FXYD_motif"/>
</dbReference>
<evidence type="ECO:0000256" key="7">
    <source>
        <dbReference type="ARBA" id="ARBA00023237"/>
    </source>
</evidence>
<dbReference type="GO" id="GO:0044718">
    <property type="term" value="P:siderophore transmembrane transport"/>
    <property type="evidence" value="ECO:0007669"/>
    <property type="project" value="TreeGrafter"/>
</dbReference>
<evidence type="ECO:0000259" key="10">
    <source>
        <dbReference type="Pfam" id="PF07715"/>
    </source>
</evidence>
<dbReference type="InterPro" id="IPR036942">
    <property type="entry name" value="Beta-barrel_TonB_sf"/>
</dbReference>
<dbReference type="PANTHER" id="PTHR30069:SF29">
    <property type="entry name" value="HEMOGLOBIN AND HEMOGLOBIN-HAPTOGLOBIN-BINDING PROTEIN 1-RELATED"/>
    <property type="match status" value="1"/>
</dbReference>
<reference evidence="11 12" key="1">
    <citation type="submission" date="2016-11" db="EMBL/GenBank/DDBJ databases">
        <authorList>
            <person name="Jaros S."/>
            <person name="Januszkiewicz K."/>
            <person name="Wedrychowicz H."/>
        </authorList>
    </citation>
    <scope>NUCLEOTIDE SEQUENCE [LARGE SCALE GENOMIC DNA]</scope>
    <source>
        <strain evidence="11 12">DSM 21074</strain>
    </source>
</reference>
<keyword evidence="6 8" id="KW-0472">Membrane</keyword>
<dbReference type="InterPro" id="IPR012910">
    <property type="entry name" value="Plug_dom"/>
</dbReference>
<evidence type="ECO:0000256" key="9">
    <source>
        <dbReference type="SAM" id="MobiDB-lite"/>
    </source>
</evidence>
<dbReference type="GO" id="GO:0015344">
    <property type="term" value="F:siderophore uptake transmembrane transporter activity"/>
    <property type="evidence" value="ECO:0007669"/>
    <property type="project" value="TreeGrafter"/>
</dbReference>
<keyword evidence="5" id="KW-0732">Signal</keyword>
<keyword evidence="11" id="KW-0675">Receptor</keyword>
<dbReference type="STRING" id="1121955.SAMN02745146_3427"/>
<sequence length="909" mass="99191">MAAPTGGDQPHRLPAKRKATAAVRSTDPAEATIGGTILTDNGEPLPGATVFVKGTFIGTSTDQMGRFRLSVPFDNGPVEVVVAYVGYESQTVRLAKPESQLSVSLVPSSTLLNETVVSASRVEENILRAPVTIDKVSGKQIERISTPEILAGLGSLPGVDVNSASMLFTSISTRGFNTAKSERVIQLVDYMDTALPSLNLSPGNLVGIPELDMESIEIIHGPASALYGSNALSGVVLFNSKDPFVYDGLSLRLRGGQRNLLDGQLRFARKLGDKWAVKLNASAFQANDWIADNYAANNTSLNPEGSSLGYDAINRYGEISNRYSSAQDQPALNYKVNSELYNKTVYMPGFTEGELIGKDQKTKSYRLQGAVSYLIKNDLKLTLEAKRGVGTSTYQNLSRFRIKGLGTNQYRAELKSAKGFIRAYSTEDFTGNSYELTQLSALLLASPTTEGGQTRYYQQYFYVYNQTYDQARKGGLPVEAAQAAAKAAADATQLKSTDPRFATLRDKITSDDQPGRGAQQNFNSFLNDISAQRNFHLSDAGTDLIVGAAYRQYRLGSGGKLFADTDGKRIPNHEYGAYAQLTQTLLAERLKLSFAGRVDRFKNFDTSFSPRAAAVFSFGENKQHNFRASYGQAFRSPSQTDQYLRSDVGTFILLGNVGNGFQGYNFTDANGKPYTFGDPLANYAASFDKLRLERVNTVEVGYKGAIIPNVYVDASYFRSRYNDFIGGQAFVGNLDGTRPSDPQFYGGLASNFSDVSKPTRIIFAAVNNRQEVRTQGATFGLTYYAAKALNIGGNYSLNVLDKSNLPAGFRTFFNTPKHKYNLTASGESHNVSYSVNYRWIEGHQQEMPFATGQIRSYRTVDASLGYTVPKLATTLQAGVSNLFDARNVQIIGGPQLGRLAYVGLLVNVK</sequence>
<evidence type="ECO:0000256" key="1">
    <source>
        <dbReference type="ARBA" id="ARBA00004571"/>
    </source>
</evidence>
<organism evidence="11 12">
    <name type="scientific">Hymenobacter daecheongensis DSM 21074</name>
    <dbReference type="NCBI Taxonomy" id="1121955"/>
    <lineage>
        <taxon>Bacteria</taxon>
        <taxon>Pseudomonadati</taxon>
        <taxon>Bacteroidota</taxon>
        <taxon>Cytophagia</taxon>
        <taxon>Cytophagales</taxon>
        <taxon>Hymenobacteraceae</taxon>
        <taxon>Hymenobacter</taxon>
    </lineage>
</organism>
<evidence type="ECO:0000256" key="5">
    <source>
        <dbReference type="ARBA" id="ARBA00022729"/>
    </source>
</evidence>
<feature type="domain" description="TonB-dependent receptor plug" evidence="10">
    <location>
        <begin position="128"/>
        <end position="235"/>
    </location>
</feature>
<dbReference type="Gene3D" id="2.170.130.10">
    <property type="entry name" value="TonB-dependent receptor, plug domain"/>
    <property type="match status" value="1"/>
</dbReference>
<dbReference type="PROSITE" id="PS52016">
    <property type="entry name" value="TONB_DEPENDENT_REC_3"/>
    <property type="match status" value="1"/>
</dbReference>
<keyword evidence="7 8" id="KW-0998">Cell outer membrane</keyword>
<dbReference type="SUPFAM" id="SSF49464">
    <property type="entry name" value="Carboxypeptidase regulatory domain-like"/>
    <property type="match status" value="1"/>
</dbReference>
<comment type="subcellular location">
    <subcellularLocation>
        <location evidence="1 8">Cell outer membrane</location>
        <topology evidence="1 8">Multi-pass membrane protein</topology>
    </subcellularLocation>
</comment>
<evidence type="ECO:0000313" key="11">
    <source>
        <dbReference type="EMBL" id="SHJ58034.1"/>
    </source>
</evidence>
<dbReference type="SUPFAM" id="SSF56935">
    <property type="entry name" value="Porins"/>
    <property type="match status" value="1"/>
</dbReference>
<dbReference type="Proteomes" id="UP000184418">
    <property type="component" value="Unassembled WGS sequence"/>
</dbReference>
<dbReference type="PROSITE" id="PS01310">
    <property type="entry name" value="FXYD"/>
    <property type="match status" value="1"/>
</dbReference>
<evidence type="ECO:0000256" key="2">
    <source>
        <dbReference type="ARBA" id="ARBA00022448"/>
    </source>
</evidence>
<evidence type="ECO:0000256" key="6">
    <source>
        <dbReference type="ARBA" id="ARBA00023136"/>
    </source>
</evidence>
<keyword evidence="4 8" id="KW-0812">Transmembrane</keyword>
<name>A0A1M6KGH1_9BACT</name>
<keyword evidence="3 8" id="KW-1134">Transmembrane beta strand</keyword>
<evidence type="ECO:0000256" key="3">
    <source>
        <dbReference type="ARBA" id="ARBA00022452"/>
    </source>
</evidence>
<accession>A0A1M6KGH1</accession>
<protein>
    <submittedName>
        <fullName evidence="11">TonB-dependent Receptor Plug Domain</fullName>
    </submittedName>
</protein>
<comment type="similarity">
    <text evidence="8">Belongs to the TonB-dependent receptor family.</text>
</comment>
<dbReference type="RefSeq" id="WP_073111463.1">
    <property type="nucleotide sequence ID" value="NZ_FQYN01000008.1"/>
</dbReference>
<evidence type="ECO:0000256" key="4">
    <source>
        <dbReference type="ARBA" id="ARBA00022692"/>
    </source>
</evidence>
<dbReference type="Gene3D" id="2.60.40.1120">
    <property type="entry name" value="Carboxypeptidase-like, regulatory domain"/>
    <property type="match status" value="1"/>
</dbReference>